<dbReference type="InParanoid" id="A0A804JD92"/>
<evidence type="ECO:0000313" key="3">
    <source>
        <dbReference type="EnsemblPlants" id="Ma06_p06240.1"/>
    </source>
</evidence>
<reference evidence="2" key="1">
    <citation type="submission" date="2021-03" db="EMBL/GenBank/DDBJ databases">
        <authorList>
            <consortium name="Genoscope - CEA"/>
            <person name="William W."/>
        </authorList>
    </citation>
    <scope>NUCLEOTIDE SEQUENCE</scope>
    <source>
        <strain evidence="2">Doubled-haploid Pahang</strain>
    </source>
</reference>
<evidence type="ECO:0000313" key="4">
    <source>
        <dbReference type="Proteomes" id="UP000012960"/>
    </source>
</evidence>
<accession>A0A804JD92</accession>
<dbReference type="AlphaFoldDB" id="A0A804JD92"/>
<proteinExistence type="predicted"/>
<dbReference type="EMBL" id="HG996471">
    <property type="protein sequence ID" value="CAG1845443.1"/>
    <property type="molecule type" value="Genomic_DNA"/>
</dbReference>
<sequence>MPSLSYIEGLNSSGGLKANNKVSSLGVPACTARS</sequence>
<reference evidence="3" key="2">
    <citation type="submission" date="2021-05" db="UniProtKB">
        <authorList>
            <consortium name="EnsemblPlants"/>
        </authorList>
    </citation>
    <scope>IDENTIFICATION</scope>
    <source>
        <strain evidence="3">subsp. malaccensis</strain>
    </source>
</reference>
<protein>
    <submittedName>
        <fullName evidence="2">(wild Malaysian banana) hypothetical protein</fullName>
    </submittedName>
</protein>
<evidence type="ECO:0000256" key="1">
    <source>
        <dbReference type="SAM" id="MobiDB-lite"/>
    </source>
</evidence>
<evidence type="ECO:0000313" key="2">
    <source>
        <dbReference type="EMBL" id="CAG1845443.1"/>
    </source>
</evidence>
<name>A0A804JD92_MUSAM</name>
<keyword evidence="4" id="KW-1185">Reference proteome</keyword>
<gene>
    <name evidence="2" type="ORF">GSMUA_152380.1</name>
</gene>
<feature type="region of interest" description="Disordered" evidence="1">
    <location>
        <begin position="11"/>
        <end position="34"/>
    </location>
</feature>
<dbReference type="EnsemblPlants" id="Ma06_t06240.1">
    <property type="protein sequence ID" value="Ma06_p06240.1"/>
    <property type="gene ID" value="Ma06_g06240"/>
</dbReference>
<dbReference type="Gramene" id="Ma06_t06240.1">
    <property type="protein sequence ID" value="Ma06_p06240.1"/>
    <property type="gene ID" value="Ma06_g06240"/>
</dbReference>
<organism evidence="3 4">
    <name type="scientific">Musa acuminata subsp. malaccensis</name>
    <name type="common">Wild banana</name>
    <name type="synonym">Musa malaccensis</name>
    <dbReference type="NCBI Taxonomy" id="214687"/>
    <lineage>
        <taxon>Eukaryota</taxon>
        <taxon>Viridiplantae</taxon>
        <taxon>Streptophyta</taxon>
        <taxon>Embryophyta</taxon>
        <taxon>Tracheophyta</taxon>
        <taxon>Spermatophyta</taxon>
        <taxon>Magnoliopsida</taxon>
        <taxon>Liliopsida</taxon>
        <taxon>Zingiberales</taxon>
        <taxon>Musaceae</taxon>
        <taxon>Musa</taxon>
    </lineage>
</organism>
<dbReference type="Proteomes" id="UP000012960">
    <property type="component" value="Unplaced"/>
</dbReference>